<comment type="caution">
    <text evidence="2">The sequence shown here is derived from an EMBL/GenBank/DDBJ whole genome shotgun (WGS) entry which is preliminary data.</text>
</comment>
<proteinExistence type="predicted"/>
<feature type="domain" description="DUF5689" evidence="1">
    <location>
        <begin position="37"/>
        <end position="262"/>
    </location>
</feature>
<gene>
    <name evidence="2" type="ORF">DXN05_08400</name>
</gene>
<dbReference type="EMBL" id="QTJU01000002">
    <property type="protein sequence ID" value="RFM28788.1"/>
    <property type="molecule type" value="Genomic_DNA"/>
</dbReference>
<dbReference type="RefSeq" id="WP_116846777.1">
    <property type="nucleotide sequence ID" value="NZ_QTJU01000002.1"/>
</dbReference>
<evidence type="ECO:0000313" key="3">
    <source>
        <dbReference type="Proteomes" id="UP000261284"/>
    </source>
</evidence>
<sequence>MHYTRITALLLALLYWGCNKKFDAPPEFETPDIKGSVSIAALKAMHTAGKLEKINDDITIEATVIGDDKSGNLYKQVVLQDASGGIVLKLDGYDLYTSYPAGRKLFVKCKGLYLGDYNRLVQLGGGVDNSTPSQPQLMPVAAGLFDQYIVKGSLNNIVTPRVVAISALSADMYDSLQSTLVQLNNMEFSAADTGKTYADTSQTLSSVNLTLKSCSGSSITLRNSSYASFAGIAVPRGNGNITAIYTVYGTTKQLNIRDTGDVQLNGVRCSTANEQKHIADIRALYKDAPVVLPANCAIKGIVISDRTAKNIPDNNLVLQEGNGLPGLLLRFTEAYQFNKGDVLEVNVSSLTLDMYQGSLQLNNIPTGNALKTGTDSITPRVVTAAQLNDDKNFAAWESTLVSLQQVTISGGTNAHWSGNTTLTDASGTVTAVTRPQALFADSAYPPGVVNKFTGIVQYSNSAKTIACRTANDVQSAAAPPPPPVTGNDSGIVLQTAPLNIGFNELGNGLPVGVTVRTGASAAALGSTVAFSVNKAQWGSSTGAYKNFASAAALTAASDQHAQDSAADRALGIRQVGNTSTGFPGSDPGAAFVFEISNTAGKTGIQLDFLLQSLDDGSARTTTWTVDYGIGDNPQSFIPVSATGNMVTGGSSFSNNAIHADFGAALDNINSKVWVRIVTLAAAGGTGSRASTAIDAVQFNWK</sequence>
<accession>A0A3E1NLW3</accession>
<protein>
    <recommendedName>
        <fullName evidence="1">DUF5689 domain-containing protein</fullName>
    </recommendedName>
</protein>
<dbReference type="Proteomes" id="UP000261284">
    <property type="component" value="Unassembled WGS sequence"/>
</dbReference>
<dbReference type="AlphaFoldDB" id="A0A3E1NLW3"/>
<feature type="domain" description="DUF5689" evidence="1">
    <location>
        <begin position="275"/>
        <end position="473"/>
    </location>
</feature>
<evidence type="ECO:0000259" key="1">
    <source>
        <dbReference type="Pfam" id="PF18942"/>
    </source>
</evidence>
<dbReference type="Pfam" id="PF18942">
    <property type="entry name" value="DUF5689"/>
    <property type="match status" value="2"/>
</dbReference>
<name>A0A3E1NLW3_9BACT</name>
<keyword evidence="3" id="KW-1185">Reference proteome</keyword>
<reference evidence="2 3" key="1">
    <citation type="submission" date="2018-08" db="EMBL/GenBank/DDBJ databases">
        <title>Chitinophagaceae sp. K23C18032701, a novel bacterium isolated from forest soil.</title>
        <authorList>
            <person name="Wang C."/>
        </authorList>
    </citation>
    <scope>NUCLEOTIDE SEQUENCE [LARGE SCALE GENOMIC DNA]</scope>
    <source>
        <strain evidence="2 3">K23C18032701</strain>
    </source>
</reference>
<dbReference type="InterPro" id="IPR043744">
    <property type="entry name" value="DUF5689"/>
</dbReference>
<evidence type="ECO:0000313" key="2">
    <source>
        <dbReference type="EMBL" id="RFM28788.1"/>
    </source>
</evidence>
<dbReference type="OrthoDB" id="1492759at2"/>
<organism evidence="2 3">
    <name type="scientific">Deminuibacter soli</name>
    <dbReference type="NCBI Taxonomy" id="2291815"/>
    <lineage>
        <taxon>Bacteria</taxon>
        <taxon>Pseudomonadati</taxon>
        <taxon>Bacteroidota</taxon>
        <taxon>Chitinophagia</taxon>
        <taxon>Chitinophagales</taxon>
        <taxon>Chitinophagaceae</taxon>
        <taxon>Deminuibacter</taxon>
    </lineage>
</organism>